<dbReference type="InterPro" id="IPR002018">
    <property type="entry name" value="CarbesteraseB"/>
</dbReference>
<dbReference type="RefSeq" id="XP_056550813.1">
    <property type="nucleotide sequence ID" value="XM_056704853.1"/>
</dbReference>
<reference evidence="3" key="1">
    <citation type="submission" date="2022-11" db="EMBL/GenBank/DDBJ databases">
        <authorList>
            <person name="Petersen C."/>
        </authorList>
    </citation>
    <scope>NUCLEOTIDE SEQUENCE</scope>
    <source>
        <strain evidence="3">IBT 29864</strain>
    </source>
</reference>
<dbReference type="Proteomes" id="UP001147782">
    <property type="component" value="Unassembled WGS sequence"/>
</dbReference>
<evidence type="ECO:0000313" key="3">
    <source>
        <dbReference type="EMBL" id="KAJ5359527.1"/>
    </source>
</evidence>
<evidence type="ECO:0000259" key="2">
    <source>
        <dbReference type="Pfam" id="PF00135"/>
    </source>
</evidence>
<dbReference type="InterPro" id="IPR050309">
    <property type="entry name" value="Type-B_Carboxylest/Lipase"/>
</dbReference>
<dbReference type="AlphaFoldDB" id="A0A9W9RFW2"/>
<feature type="signal peptide" evidence="1">
    <location>
        <begin position="1"/>
        <end position="18"/>
    </location>
</feature>
<keyword evidence="4" id="KW-1185">Reference proteome</keyword>
<reference evidence="3" key="2">
    <citation type="journal article" date="2023" name="IMA Fungus">
        <title>Comparative genomic study of the Penicillium genus elucidates a diverse pangenome and 15 lateral gene transfer events.</title>
        <authorList>
            <person name="Petersen C."/>
            <person name="Sorensen T."/>
            <person name="Nielsen M.R."/>
            <person name="Sondergaard T.E."/>
            <person name="Sorensen J.L."/>
            <person name="Fitzpatrick D.A."/>
            <person name="Frisvad J.C."/>
            <person name="Nielsen K.L."/>
        </authorList>
    </citation>
    <scope>NUCLEOTIDE SEQUENCE</scope>
    <source>
        <strain evidence="3">IBT 29864</strain>
    </source>
</reference>
<sequence length="528" mass="58312">MVQLTIFGLLGLASLVVSGPPYYANLTWESARTLSNWSNLTVETQTGTFIGMLNDTYPDVRQFLRVPFAQPPVGDLRWLPPQSLPKSSRKIDSTRFGPACPQYVSSNDGIWSEFEPTSLLLNIGESDNEGAVAWSSAEDCLSLAIWTPSYANKTSKLPVALFVTGGGGVTGGIEVPSQLPSHWVSRSQEHIVVTINYRLNIFGNPKSKALNETSLTLLDVRAAVEWVSQNINAFGGDPANIMLWGQSQGAALTHLYTLAFPDDPLAAKFGIISQPPSVTINLTETSDVYEDFDIVAKGLGCNYGDDVDAELECMRQVSWVQIEEYINRYNATPSIAFSNYIPDERYIFSNETERYISGQVARGPAIRSDASREMSSTDQDQVNESESEWICTAYDDSILRASLDLMTYRYEWAGNFSNISPVYYLGAFHWSDLLMIFGTYMTDVGQISDLEVSTSEAMQDYILAFLKDSATVSSTVGWPAFDANAPQGGLILEFGNKTVVKNITGDFLEAGCWNSSMPFQIYEPRERA</sequence>
<proteinExistence type="predicted"/>
<dbReference type="EMBL" id="JAPZBS010000009">
    <property type="protein sequence ID" value="KAJ5359527.1"/>
    <property type="molecule type" value="Genomic_DNA"/>
</dbReference>
<accession>A0A9W9RFW2</accession>
<feature type="domain" description="Carboxylesterase type B" evidence="2">
    <location>
        <begin position="40"/>
        <end position="366"/>
    </location>
</feature>
<comment type="caution">
    <text evidence="3">The sequence shown here is derived from an EMBL/GenBank/DDBJ whole genome shotgun (WGS) entry which is preliminary data.</text>
</comment>
<dbReference type="PANTHER" id="PTHR11559">
    <property type="entry name" value="CARBOXYLESTERASE"/>
    <property type="match status" value="1"/>
</dbReference>
<organism evidence="3 4">
    <name type="scientific">Penicillium cataractarum</name>
    <dbReference type="NCBI Taxonomy" id="2100454"/>
    <lineage>
        <taxon>Eukaryota</taxon>
        <taxon>Fungi</taxon>
        <taxon>Dikarya</taxon>
        <taxon>Ascomycota</taxon>
        <taxon>Pezizomycotina</taxon>
        <taxon>Eurotiomycetes</taxon>
        <taxon>Eurotiomycetidae</taxon>
        <taxon>Eurotiales</taxon>
        <taxon>Aspergillaceae</taxon>
        <taxon>Penicillium</taxon>
    </lineage>
</organism>
<evidence type="ECO:0000313" key="4">
    <source>
        <dbReference type="Proteomes" id="UP001147782"/>
    </source>
</evidence>
<evidence type="ECO:0000256" key="1">
    <source>
        <dbReference type="SAM" id="SignalP"/>
    </source>
</evidence>
<name>A0A9W9RFW2_9EURO</name>
<dbReference type="Pfam" id="PF00135">
    <property type="entry name" value="COesterase"/>
    <property type="match status" value="1"/>
</dbReference>
<feature type="chain" id="PRO_5040782311" description="Carboxylesterase type B domain-containing protein" evidence="1">
    <location>
        <begin position="19"/>
        <end position="528"/>
    </location>
</feature>
<dbReference type="GeneID" id="81444032"/>
<dbReference type="OrthoDB" id="408631at2759"/>
<keyword evidence="1" id="KW-0732">Signal</keyword>
<protein>
    <recommendedName>
        <fullName evidence="2">Carboxylesterase type B domain-containing protein</fullName>
    </recommendedName>
</protein>
<dbReference type="Gene3D" id="3.40.50.1820">
    <property type="entry name" value="alpha/beta hydrolase"/>
    <property type="match status" value="2"/>
</dbReference>
<dbReference type="GO" id="GO:0017000">
    <property type="term" value="P:antibiotic biosynthetic process"/>
    <property type="evidence" value="ECO:0007669"/>
    <property type="project" value="UniProtKB-ARBA"/>
</dbReference>
<dbReference type="GO" id="GO:0072330">
    <property type="term" value="P:monocarboxylic acid biosynthetic process"/>
    <property type="evidence" value="ECO:0007669"/>
    <property type="project" value="UniProtKB-ARBA"/>
</dbReference>
<dbReference type="SUPFAM" id="SSF53474">
    <property type="entry name" value="alpha/beta-Hydrolases"/>
    <property type="match status" value="1"/>
</dbReference>
<gene>
    <name evidence="3" type="ORF">N7496_011940</name>
</gene>
<dbReference type="InterPro" id="IPR029058">
    <property type="entry name" value="AB_hydrolase_fold"/>
</dbReference>